<dbReference type="AlphaFoldDB" id="Q2W8B2"/>
<dbReference type="InterPro" id="IPR001610">
    <property type="entry name" value="PAC"/>
</dbReference>
<keyword evidence="3" id="KW-0597">Phosphoprotein</keyword>
<dbReference type="Gene3D" id="1.10.287.130">
    <property type="match status" value="1"/>
</dbReference>
<dbReference type="SUPFAM" id="SSF47384">
    <property type="entry name" value="Homodimeric domain of signal transducing histidine kinase"/>
    <property type="match status" value="1"/>
</dbReference>
<comment type="catalytic activity">
    <reaction evidence="1">
        <text>ATP + protein L-histidine = ADP + protein N-phospho-L-histidine.</text>
        <dbReference type="EC" id="2.7.13.3"/>
    </reaction>
</comment>
<name>Q2W8B2_PARM1</name>
<dbReference type="InterPro" id="IPR003594">
    <property type="entry name" value="HATPase_dom"/>
</dbReference>
<dbReference type="InterPro" id="IPR000014">
    <property type="entry name" value="PAS"/>
</dbReference>
<dbReference type="InterPro" id="IPR035965">
    <property type="entry name" value="PAS-like_dom_sf"/>
</dbReference>
<dbReference type="EC" id="2.7.13.3" evidence="2"/>
<evidence type="ECO:0000313" key="9">
    <source>
        <dbReference type="EMBL" id="BAE49913.1"/>
    </source>
</evidence>
<dbReference type="NCBIfam" id="TIGR00229">
    <property type="entry name" value="sensory_box"/>
    <property type="match status" value="2"/>
</dbReference>
<evidence type="ECO:0000313" key="10">
    <source>
        <dbReference type="Proteomes" id="UP000007058"/>
    </source>
</evidence>
<dbReference type="PANTHER" id="PTHR43304:SF1">
    <property type="entry name" value="PAC DOMAIN-CONTAINING PROTEIN"/>
    <property type="match status" value="1"/>
</dbReference>
<keyword evidence="5" id="KW-0418">Kinase</keyword>
<accession>Q2W8B2</accession>
<proteinExistence type="predicted"/>
<dbReference type="PROSITE" id="PS50109">
    <property type="entry name" value="HIS_KIN"/>
    <property type="match status" value="1"/>
</dbReference>
<dbReference type="InterPro" id="IPR036097">
    <property type="entry name" value="HisK_dim/P_sf"/>
</dbReference>
<reference evidence="9 10" key="1">
    <citation type="journal article" date="2005" name="DNA Res.">
        <title>Complete genome sequence of the facultative anaerobic magnetotactic bacterium Magnetospirillum sp. strain AMB-1.</title>
        <authorList>
            <person name="Matsunaga T."/>
            <person name="Okamura Y."/>
            <person name="Fukuda Y."/>
            <person name="Wahyudi A.T."/>
            <person name="Murase Y."/>
            <person name="Takeyama H."/>
        </authorList>
    </citation>
    <scope>NUCLEOTIDE SEQUENCE [LARGE SCALE GENOMIC DNA]</scope>
    <source>
        <strain evidence="10">ATCC 700264 / AMB-1</strain>
    </source>
</reference>
<dbReference type="FunFam" id="3.30.565.10:FF:000006">
    <property type="entry name" value="Sensor histidine kinase WalK"/>
    <property type="match status" value="1"/>
</dbReference>
<evidence type="ECO:0000256" key="4">
    <source>
        <dbReference type="ARBA" id="ARBA00022679"/>
    </source>
</evidence>
<dbReference type="PANTHER" id="PTHR43304">
    <property type="entry name" value="PHYTOCHROME-LIKE PROTEIN CPH1"/>
    <property type="match status" value="1"/>
</dbReference>
<dbReference type="SUPFAM" id="SSF55874">
    <property type="entry name" value="ATPase domain of HSP90 chaperone/DNA topoisomerase II/histidine kinase"/>
    <property type="match status" value="1"/>
</dbReference>
<dbReference type="STRING" id="342108.amb1109"/>
<dbReference type="CDD" id="cd00082">
    <property type="entry name" value="HisKA"/>
    <property type="match status" value="1"/>
</dbReference>
<dbReference type="GO" id="GO:0000155">
    <property type="term" value="F:phosphorelay sensor kinase activity"/>
    <property type="evidence" value="ECO:0007669"/>
    <property type="project" value="InterPro"/>
</dbReference>
<dbReference type="SMART" id="SM00086">
    <property type="entry name" value="PAC"/>
    <property type="match status" value="2"/>
</dbReference>
<dbReference type="KEGG" id="mag:amb1109"/>
<dbReference type="SMART" id="SM00091">
    <property type="entry name" value="PAS"/>
    <property type="match status" value="2"/>
</dbReference>
<evidence type="ECO:0000256" key="2">
    <source>
        <dbReference type="ARBA" id="ARBA00012438"/>
    </source>
</evidence>
<dbReference type="Pfam" id="PF02518">
    <property type="entry name" value="HATPase_c"/>
    <property type="match status" value="1"/>
</dbReference>
<evidence type="ECO:0000256" key="1">
    <source>
        <dbReference type="ARBA" id="ARBA00000085"/>
    </source>
</evidence>
<dbReference type="Gene3D" id="3.30.450.20">
    <property type="entry name" value="PAS domain"/>
    <property type="match status" value="2"/>
</dbReference>
<keyword evidence="10" id="KW-1185">Reference proteome</keyword>
<dbReference type="SMART" id="SM00388">
    <property type="entry name" value="HisKA"/>
    <property type="match status" value="1"/>
</dbReference>
<dbReference type="SUPFAM" id="SSF55785">
    <property type="entry name" value="PYP-like sensor domain (PAS domain)"/>
    <property type="match status" value="2"/>
</dbReference>
<dbReference type="Gene3D" id="3.30.565.10">
    <property type="entry name" value="Histidine kinase-like ATPase, C-terminal domain"/>
    <property type="match status" value="1"/>
</dbReference>
<dbReference type="InterPro" id="IPR052162">
    <property type="entry name" value="Sensor_kinase/Photoreceptor"/>
</dbReference>
<dbReference type="PRINTS" id="PR00344">
    <property type="entry name" value="BCTRLSENSOR"/>
</dbReference>
<dbReference type="InterPro" id="IPR036890">
    <property type="entry name" value="HATPase_C_sf"/>
</dbReference>
<dbReference type="HOGENOM" id="CLU_000445_114_71_5"/>
<feature type="domain" description="PAS" evidence="7">
    <location>
        <begin position="138"/>
        <end position="210"/>
    </location>
</feature>
<sequence length="504" mass="56307">MQETATERHPDLAETKFARVFAVCPDIITITALATGRYLDVNDAFTRVMGYGRDEVIGRTSSDIGIWETPQERQRLLEALSTSTRLENFAVRIRRKDGEVVDALLSAERTVLDGEDCLIIVGRDISDRIQVEKALSDSETRFRLAMEASNDGLWDWDIQTDQAYFSPAYFRMLGYEPGELPAAGRTWRDLLHPEDRQGAEAAACDCIEGRSESFSAEFRLRARNGGWRWVLCRGRAFGRDPDGRASRLIGTHLDITEHKKFEDILSEKNRALERSNADLEQFAYVASHDLQTPLRNIVRYAQLLELRYRSRIDADADDFIGFIVDSGKHMARLINDLLEFSRASRQAAPLAPIPVGEAVAQALKNLELDLSKAGGEVEIGDMPVVMADQVHLVSLFQNLLGNAVKYRAPDRGLRLSVTAERAPGGFWRFAVADNGIGIDPEYHEKIFEIFQRLNPASDADGTGVGLALCRRIVHRFGGTIWLQSEPGRGTTFFFTLRDGAAGPS</sequence>
<evidence type="ECO:0000256" key="5">
    <source>
        <dbReference type="ARBA" id="ARBA00022777"/>
    </source>
</evidence>
<keyword evidence="4" id="KW-0808">Transferase</keyword>
<feature type="domain" description="PAS" evidence="7">
    <location>
        <begin position="36"/>
        <end position="87"/>
    </location>
</feature>
<gene>
    <name evidence="9" type="ordered locus">amb1109</name>
</gene>
<dbReference type="CDD" id="cd00130">
    <property type="entry name" value="PAS"/>
    <property type="match status" value="2"/>
</dbReference>
<dbReference type="EMBL" id="AP007255">
    <property type="protein sequence ID" value="BAE49913.1"/>
    <property type="molecule type" value="Genomic_DNA"/>
</dbReference>
<organism evidence="9 10">
    <name type="scientific">Paramagnetospirillum magneticum (strain ATCC 700264 / AMB-1)</name>
    <name type="common">Magnetospirillum magneticum</name>
    <dbReference type="NCBI Taxonomy" id="342108"/>
    <lineage>
        <taxon>Bacteria</taxon>
        <taxon>Pseudomonadati</taxon>
        <taxon>Pseudomonadota</taxon>
        <taxon>Alphaproteobacteria</taxon>
        <taxon>Rhodospirillales</taxon>
        <taxon>Magnetospirillaceae</taxon>
        <taxon>Paramagnetospirillum</taxon>
    </lineage>
</organism>
<dbReference type="InterPro" id="IPR003661">
    <property type="entry name" value="HisK_dim/P_dom"/>
</dbReference>
<dbReference type="PROSITE" id="PS50112">
    <property type="entry name" value="PAS"/>
    <property type="match status" value="2"/>
</dbReference>
<dbReference type="Pfam" id="PF13426">
    <property type="entry name" value="PAS_9"/>
    <property type="match status" value="1"/>
</dbReference>
<dbReference type="Pfam" id="PF08447">
    <property type="entry name" value="PAS_3"/>
    <property type="match status" value="1"/>
</dbReference>
<dbReference type="RefSeq" id="WP_011383522.1">
    <property type="nucleotide sequence ID" value="NC_007626.1"/>
</dbReference>
<dbReference type="InterPro" id="IPR013655">
    <property type="entry name" value="PAS_fold_3"/>
</dbReference>
<dbReference type="InterPro" id="IPR004358">
    <property type="entry name" value="Sig_transdc_His_kin-like_C"/>
</dbReference>
<protein>
    <recommendedName>
        <fullName evidence="2">histidine kinase</fullName>
        <ecNumber evidence="2">2.7.13.3</ecNumber>
    </recommendedName>
</protein>
<dbReference type="Proteomes" id="UP000007058">
    <property type="component" value="Chromosome"/>
</dbReference>
<dbReference type="InterPro" id="IPR005467">
    <property type="entry name" value="His_kinase_dom"/>
</dbReference>
<dbReference type="OrthoDB" id="7313492at2"/>
<feature type="domain" description="PAC" evidence="8">
    <location>
        <begin position="214"/>
        <end position="267"/>
    </location>
</feature>
<evidence type="ECO:0000256" key="3">
    <source>
        <dbReference type="ARBA" id="ARBA00022553"/>
    </source>
</evidence>
<dbReference type="Pfam" id="PF00512">
    <property type="entry name" value="HisKA"/>
    <property type="match status" value="1"/>
</dbReference>
<dbReference type="SMART" id="SM00387">
    <property type="entry name" value="HATPase_c"/>
    <property type="match status" value="1"/>
</dbReference>
<evidence type="ECO:0000259" key="6">
    <source>
        <dbReference type="PROSITE" id="PS50109"/>
    </source>
</evidence>
<evidence type="ECO:0000259" key="7">
    <source>
        <dbReference type="PROSITE" id="PS50112"/>
    </source>
</evidence>
<evidence type="ECO:0000259" key="8">
    <source>
        <dbReference type="PROSITE" id="PS50113"/>
    </source>
</evidence>
<dbReference type="PROSITE" id="PS50113">
    <property type="entry name" value="PAC"/>
    <property type="match status" value="1"/>
</dbReference>
<feature type="domain" description="Histidine kinase" evidence="6">
    <location>
        <begin position="285"/>
        <end position="500"/>
    </location>
</feature>
<dbReference type="FunFam" id="3.30.450.20:FF:000099">
    <property type="entry name" value="Sensory box sensor histidine kinase"/>
    <property type="match status" value="1"/>
</dbReference>
<dbReference type="InterPro" id="IPR000700">
    <property type="entry name" value="PAS-assoc_C"/>
</dbReference>